<organism evidence="1 2">
    <name type="scientific">Araneus ventricosus</name>
    <name type="common">Orbweaver spider</name>
    <name type="synonym">Epeira ventricosa</name>
    <dbReference type="NCBI Taxonomy" id="182803"/>
    <lineage>
        <taxon>Eukaryota</taxon>
        <taxon>Metazoa</taxon>
        <taxon>Ecdysozoa</taxon>
        <taxon>Arthropoda</taxon>
        <taxon>Chelicerata</taxon>
        <taxon>Arachnida</taxon>
        <taxon>Araneae</taxon>
        <taxon>Araneomorphae</taxon>
        <taxon>Entelegynae</taxon>
        <taxon>Araneoidea</taxon>
        <taxon>Araneidae</taxon>
        <taxon>Araneus</taxon>
    </lineage>
</organism>
<accession>A0A4Y2EQ69</accession>
<dbReference type="AlphaFoldDB" id="A0A4Y2EQ69"/>
<keyword evidence="2" id="KW-1185">Reference proteome</keyword>
<name>A0A4Y2EQ69_ARAVE</name>
<evidence type="ECO:0000313" key="1">
    <source>
        <dbReference type="EMBL" id="GBM31382.1"/>
    </source>
</evidence>
<protein>
    <submittedName>
        <fullName evidence="1">Uncharacterized protein</fullName>
    </submittedName>
</protein>
<comment type="caution">
    <text evidence="1">The sequence shown here is derived from an EMBL/GenBank/DDBJ whole genome shotgun (WGS) entry which is preliminary data.</text>
</comment>
<gene>
    <name evidence="1" type="ORF">AVEN_99602_1</name>
</gene>
<sequence length="113" mass="12462">MKIGVGRGRGWNSNIVRFPFIPFGHKNEIRFIEAGDISPACVGERECAWELQSDWRNQGGEGEDAFPWGGGVAGSKRPIAHFGASVNDPPKSIDLNRWKTNRSWAKGNGAFFS</sequence>
<evidence type="ECO:0000313" key="2">
    <source>
        <dbReference type="Proteomes" id="UP000499080"/>
    </source>
</evidence>
<dbReference type="Proteomes" id="UP000499080">
    <property type="component" value="Unassembled WGS sequence"/>
</dbReference>
<reference evidence="1 2" key="1">
    <citation type="journal article" date="2019" name="Sci. Rep.">
        <title>Orb-weaving spider Araneus ventricosus genome elucidates the spidroin gene catalogue.</title>
        <authorList>
            <person name="Kono N."/>
            <person name="Nakamura H."/>
            <person name="Ohtoshi R."/>
            <person name="Moran D.A.P."/>
            <person name="Shinohara A."/>
            <person name="Yoshida Y."/>
            <person name="Fujiwara M."/>
            <person name="Mori M."/>
            <person name="Tomita M."/>
            <person name="Arakawa K."/>
        </authorList>
    </citation>
    <scope>NUCLEOTIDE SEQUENCE [LARGE SCALE GENOMIC DNA]</scope>
</reference>
<proteinExistence type="predicted"/>
<dbReference type="EMBL" id="BGPR01000682">
    <property type="protein sequence ID" value="GBM31382.1"/>
    <property type="molecule type" value="Genomic_DNA"/>
</dbReference>